<evidence type="ECO:0000256" key="1">
    <source>
        <dbReference type="RuleBase" id="RU000411"/>
    </source>
</evidence>
<dbReference type="EMBL" id="BAABHV010000009">
    <property type="protein sequence ID" value="GAA5053535.1"/>
    <property type="molecule type" value="Genomic_DNA"/>
</dbReference>
<dbReference type="SUPFAM" id="SSF56574">
    <property type="entry name" value="Serpins"/>
    <property type="match status" value="1"/>
</dbReference>
<dbReference type="PANTHER" id="PTHR11461">
    <property type="entry name" value="SERINE PROTEASE INHIBITOR, SERPIN"/>
    <property type="match status" value="1"/>
</dbReference>
<dbReference type="PROSITE" id="PS51257">
    <property type="entry name" value="PROKAR_LIPOPROTEIN"/>
    <property type="match status" value="1"/>
</dbReference>
<gene>
    <name evidence="3" type="ORF">GCM10023208_15600</name>
</gene>
<dbReference type="RefSeq" id="WP_346032536.1">
    <property type="nucleotide sequence ID" value="NZ_BAABHV010000009.1"/>
</dbReference>
<evidence type="ECO:0000313" key="4">
    <source>
        <dbReference type="Proteomes" id="UP001500518"/>
    </source>
</evidence>
<evidence type="ECO:0000313" key="3">
    <source>
        <dbReference type="EMBL" id="GAA5053535.1"/>
    </source>
</evidence>
<name>A0ABP9KCU1_9SPHN</name>
<organism evidence="3 4">
    <name type="scientific">Erythrobacter westpacificensis</name>
    <dbReference type="NCBI Taxonomy" id="1055231"/>
    <lineage>
        <taxon>Bacteria</taxon>
        <taxon>Pseudomonadati</taxon>
        <taxon>Pseudomonadota</taxon>
        <taxon>Alphaproteobacteria</taxon>
        <taxon>Sphingomonadales</taxon>
        <taxon>Erythrobacteraceae</taxon>
        <taxon>Erythrobacter/Porphyrobacter group</taxon>
        <taxon>Erythrobacter</taxon>
    </lineage>
</organism>
<protein>
    <submittedName>
        <fullName evidence="3">Serpin family protein</fullName>
    </submittedName>
</protein>
<proteinExistence type="inferred from homology"/>
<dbReference type="InterPro" id="IPR000215">
    <property type="entry name" value="Serpin_fam"/>
</dbReference>
<dbReference type="InterPro" id="IPR036186">
    <property type="entry name" value="Serpin_sf"/>
</dbReference>
<accession>A0ABP9KCU1</accession>
<reference evidence="4" key="1">
    <citation type="journal article" date="2019" name="Int. J. Syst. Evol. Microbiol.">
        <title>The Global Catalogue of Microorganisms (GCM) 10K type strain sequencing project: providing services to taxonomists for standard genome sequencing and annotation.</title>
        <authorList>
            <consortium name="The Broad Institute Genomics Platform"/>
            <consortium name="The Broad Institute Genome Sequencing Center for Infectious Disease"/>
            <person name="Wu L."/>
            <person name="Ma J."/>
        </authorList>
    </citation>
    <scope>NUCLEOTIDE SEQUENCE [LARGE SCALE GENOMIC DNA]</scope>
    <source>
        <strain evidence="4">JCM 18014</strain>
    </source>
</reference>
<evidence type="ECO:0000259" key="2">
    <source>
        <dbReference type="SMART" id="SM00093"/>
    </source>
</evidence>
<dbReference type="Proteomes" id="UP001500518">
    <property type="component" value="Unassembled WGS sequence"/>
</dbReference>
<keyword evidence="4" id="KW-1185">Reference proteome</keyword>
<dbReference type="InterPro" id="IPR023796">
    <property type="entry name" value="Serpin_dom"/>
</dbReference>
<feature type="domain" description="Serpin" evidence="2">
    <location>
        <begin position="46"/>
        <end position="417"/>
    </location>
</feature>
<sequence>MRTLLTIIGCALLATGCTTTPEQSVADGVEQTIPYDITAGQARLAAQLYPKLAEAAEPNDNLFISPLSLSEGIGLALPGARGQAEAEMRTLLGWDAATRPELGIWDYDRFLTRTGDDKVALSVANALWLSDRLTFTPDYLRAASDGFGATARAVDFGGDPQGSADTINGWVSEQTGERITKIVDASWFSDLTAAVLTNAVWFKADWSVPFEDGSTGEFTRGDGTKKDIYMMERIAPMAYRETRDGQAVQLPYGQDGRFTMEVFLPKDMATLRRWERDLDSLSFNLATQGSDGKFDLGAAEEREILLRLPRFEARFDDSVKAALIAAGMPCAFSAGCADFSGMAAEPLKIDDVAHATFLRVDEKGTEAAAVTAVKIVVTASRRLPDDLPQMIVDRPFLLTIRDRASGALIFFGRIADPTQVEKAE</sequence>
<dbReference type="InterPro" id="IPR042178">
    <property type="entry name" value="Serpin_sf_1"/>
</dbReference>
<dbReference type="CDD" id="cd19588">
    <property type="entry name" value="serpin_miropin-like"/>
    <property type="match status" value="1"/>
</dbReference>
<comment type="similarity">
    <text evidence="1">Belongs to the serpin family.</text>
</comment>
<dbReference type="SMART" id="SM00093">
    <property type="entry name" value="SERPIN"/>
    <property type="match status" value="1"/>
</dbReference>
<dbReference type="InterPro" id="IPR042185">
    <property type="entry name" value="Serpin_sf_2"/>
</dbReference>
<dbReference type="Pfam" id="PF00079">
    <property type="entry name" value="Serpin"/>
    <property type="match status" value="1"/>
</dbReference>
<dbReference type="PANTHER" id="PTHR11461:SF211">
    <property type="entry name" value="GH10112P-RELATED"/>
    <property type="match status" value="1"/>
</dbReference>
<comment type="caution">
    <text evidence="3">The sequence shown here is derived from an EMBL/GenBank/DDBJ whole genome shotgun (WGS) entry which is preliminary data.</text>
</comment>
<dbReference type="Gene3D" id="2.30.39.10">
    <property type="entry name" value="Alpha-1-antitrypsin, domain 1"/>
    <property type="match status" value="1"/>
</dbReference>
<dbReference type="Gene3D" id="3.30.497.10">
    <property type="entry name" value="Antithrombin, subunit I, domain 2"/>
    <property type="match status" value="1"/>
</dbReference>